<feature type="domain" description="HTH luxR-type" evidence="2">
    <location>
        <begin position="695"/>
        <end position="760"/>
    </location>
</feature>
<organism evidence="3 4">
    <name type="scientific">Deinococcus koreensis</name>
    <dbReference type="NCBI Taxonomy" id="2054903"/>
    <lineage>
        <taxon>Bacteria</taxon>
        <taxon>Thermotogati</taxon>
        <taxon>Deinococcota</taxon>
        <taxon>Deinococci</taxon>
        <taxon>Deinococcales</taxon>
        <taxon>Deinococcaceae</taxon>
        <taxon>Deinococcus</taxon>
    </lineage>
</organism>
<dbReference type="SMART" id="SM00421">
    <property type="entry name" value="HTH_LUXR"/>
    <property type="match status" value="1"/>
</dbReference>
<dbReference type="Pfam" id="PF00196">
    <property type="entry name" value="GerE"/>
    <property type="match status" value="1"/>
</dbReference>
<dbReference type="PROSITE" id="PS50043">
    <property type="entry name" value="HTH_LUXR_2"/>
    <property type="match status" value="1"/>
</dbReference>
<evidence type="ECO:0000256" key="1">
    <source>
        <dbReference type="SAM" id="MobiDB-lite"/>
    </source>
</evidence>
<gene>
    <name evidence="3" type="ORF">CVO96_05580</name>
</gene>
<dbReference type="SUPFAM" id="SSF46894">
    <property type="entry name" value="C-terminal effector domain of the bipartite response regulators"/>
    <property type="match status" value="1"/>
</dbReference>
<dbReference type="SUPFAM" id="SSF52540">
    <property type="entry name" value="P-loop containing nucleoside triphosphate hydrolases"/>
    <property type="match status" value="1"/>
</dbReference>
<dbReference type="InterPro" id="IPR036388">
    <property type="entry name" value="WH-like_DNA-bd_sf"/>
</dbReference>
<dbReference type="CDD" id="cd06170">
    <property type="entry name" value="LuxR_C_like"/>
    <property type="match status" value="1"/>
</dbReference>
<dbReference type="PANTHER" id="PTHR47691">
    <property type="entry name" value="REGULATOR-RELATED"/>
    <property type="match status" value="1"/>
</dbReference>
<dbReference type="Proteomes" id="UP000236379">
    <property type="component" value="Unassembled WGS sequence"/>
</dbReference>
<dbReference type="GO" id="GO:0043531">
    <property type="term" value="F:ADP binding"/>
    <property type="evidence" value="ECO:0007669"/>
    <property type="project" value="InterPro"/>
</dbReference>
<dbReference type="RefSeq" id="WP_103311258.1">
    <property type="nucleotide sequence ID" value="NZ_PPPD01000001.1"/>
</dbReference>
<proteinExistence type="predicted"/>
<evidence type="ECO:0000313" key="4">
    <source>
        <dbReference type="Proteomes" id="UP000236379"/>
    </source>
</evidence>
<dbReference type="InterPro" id="IPR000792">
    <property type="entry name" value="Tscrpt_reg_LuxR_C"/>
</dbReference>
<dbReference type="Gene3D" id="3.40.50.300">
    <property type="entry name" value="P-loop containing nucleotide triphosphate hydrolases"/>
    <property type="match status" value="1"/>
</dbReference>
<evidence type="ECO:0000313" key="3">
    <source>
        <dbReference type="EMBL" id="PNY80910.1"/>
    </source>
</evidence>
<dbReference type="Gene3D" id="1.25.40.10">
    <property type="entry name" value="Tetratricopeptide repeat domain"/>
    <property type="match status" value="1"/>
</dbReference>
<reference evidence="3 4" key="1">
    <citation type="submission" date="2018-01" db="EMBL/GenBank/DDBJ databases">
        <title>Deinococcus koreensis sp. nov., a radiation-resistant bacterium isolated from river water.</title>
        <authorList>
            <person name="Choi A."/>
        </authorList>
    </citation>
    <scope>NUCLEOTIDE SEQUENCE [LARGE SCALE GENOMIC DNA]</scope>
    <source>
        <strain evidence="3 4">SJW1-2</strain>
    </source>
</reference>
<dbReference type="Gene3D" id="1.10.10.10">
    <property type="entry name" value="Winged helix-like DNA-binding domain superfamily/Winged helix DNA-binding domain"/>
    <property type="match status" value="1"/>
</dbReference>
<dbReference type="EMBL" id="PPPD01000001">
    <property type="protein sequence ID" value="PNY80910.1"/>
    <property type="molecule type" value="Genomic_DNA"/>
</dbReference>
<dbReference type="InterPro" id="IPR027417">
    <property type="entry name" value="P-loop_NTPase"/>
</dbReference>
<sequence length="785" mass="86711">MDRPPGSPRLAALAPLYGREHDLGQVLALLRAGVRLLTLRGPGGIGKTALALRLLHTLRQSTDLPFDHIQFIDLSAVREAEQVLGIIAASLPGDTFMGEPERQIQNFAAGRRTLLLLDNFEQLLPAASALGEVLAASDTLRLVVTSRAALRLHDEVEYPVGPLALAQSARLASSSAAVQLFVGRMQALEPSFTLHAGNTVQVTRLCEVLEGVPLALELAAVRTRSLSLSDLLARLEHPLDVLKADFRDRPERLRSLRAAVQWSYDLLDDLDRAVFECCAVFEGSFTPDALAAVWGSGEVLDRAESLLSQSFLRRQDTPETLWKMLQPLRELAVEKLDGHPQEAVWRERHALHFLEMVEEYQRPWETDGLDNFAAYLPHYPDIRAGLVWTVDQPQSELAYRFLGAAGILWGPFGLMVQEAPLAERVLTLPQPESRVTLLRALEVSASCLDYSGQLQASEARLGEVLALHRELGDVEGEARASLQLAAVVRDAGQWERAWAITQRLIRELRERVGDNPPTREQRLLQANVYLAACHDLLELEQHAEALESAQLAGQQFLEAGHQSGYRVCRSMAGHVLVRLRRLPEARTVLLACLHDAVDRGLQGATNDVLRWGLIFLAAELREWATLVQLTAFLNDPVGERAQGAPDRRMRLDFARAREELGEAAYQLAWTTGRQLQMPDVLELAEGLAQVPLLPAIHIHSDLTPREREVLALVSQGHPDRRVAKFLGISPATASKHVGNLLGKLGLRNRVELTRWAFEHSPPDGSAPTASQAPLRRLTGSAPPDD</sequence>
<dbReference type="PANTHER" id="PTHR47691:SF3">
    <property type="entry name" value="HTH-TYPE TRANSCRIPTIONAL REGULATOR RV0890C-RELATED"/>
    <property type="match status" value="1"/>
</dbReference>
<dbReference type="GO" id="GO:0003677">
    <property type="term" value="F:DNA binding"/>
    <property type="evidence" value="ECO:0007669"/>
    <property type="project" value="InterPro"/>
</dbReference>
<accession>A0A2K3UWL1</accession>
<dbReference type="AlphaFoldDB" id="A0A2K3UWL1"/>
<protein>
    <recommendedName>
        <fullName evidence="2">HTH luxR-type domain-containing protein</fullName>
    </recommendedName>
</protein>
<evidence type="ECO:0000259" key="2">
    <source>
        <dbReference type="PROSITE" id="PS50043"/>
    </source>
</evidence>
<keyword evidence="4" id="KW-1185">Reference proteome</keyword>
<name>A0A2K3UWL1_9DEIO</name>
<dbReference type="InterPro" id="IPR002182">
    <property type="entry name" value="NB-ARC"/>
</dbReference>
<dbReference type="Pfam" id="PF00931">
    <property type="entry name" value="NB-ARC"/>
    <property type="match status" value="1"/>
</dbReference>
<dbReference type="GO" id="GO:0006355">
    <property type="term" value="P:regulation of DNA-templated transcription"/>
    <property type="evidence" value="ECO:0007669"/>
    <property type="project" value="InterPro"/>
</dbReference>
<dbReference type="OrthoDB" id="57714at2"/>
<dbReference type="InterPro" id="IPR016032">
    <property type="entry name" value="Sig_transdc_resp-reg_C-effctor"/>
</dbReference>
<dbReference type="SUPFAM" id="SSF48452">
    <property type="entry name" value="TPR-like"/>
    <property type="match status" value="1"/>
</dbReference>
<comment type="caution">
    <text evidence="3">The sequence shown here is derived from an EMBL/GenBank/DDBJ whole genome shotgun (WGS) entry which is preliminary data.</text>
</comment>
<dbReference type="PRINTS" id="PR00038">
    <property type="entry name" value="HTHLUXR"/>
</dbReference>
<feature type="region of interest" description="Disordered" evidence="1">
    <location>
        <begin position="757"/>
        <end position="785"/>
    </location>
</feature>
<dbReference type="InterPro" id="IPR011990">
    <property type="entry name" value="TPR-like_helical_dom_sf"/>
</dbReference>